<keyword evidence="5" id="KW-1185">Reference proteome</keyword>
<sequence>MLMRIPLAPLIAALLLTSPAPAQDFLGGFGDFLEEMLPERQGGTAAPRPAPAEPMAASQPTPVSQRPAAASAEKAAPAAPPLPRPRPEAPATRDDMDASDAPQPAARPATPAPEPEAAPDRVYQTACPAVLSGQVTGEMLEPIAEGQCRARSPLSVTALAGNGRSIALSSPVSTNCAMAGALAEWVEAVDGYARAALGNGVAEVVTGTSYMCRNRYSAADGFVSEHGFANALDVVGFTLDNGETITVDRDWAEAGTPEGRLLRLAHGAACGRFTTVLGPEANADHKDHFHLDLGCHGQSCTAQICE</sequence>
<evidence type="ECO:0000313" key="5">
    <source>
        <dbReference type="Proteomes" id="UP000825799"/>
    </source>
</evidence>
<feature type="region of interest" description="Disordered" evidence="1">
    <location>
        <begin position="40"/>
        <end position="120"/>
    </location>
</feature>
<gene>
    <name evidence="4" type="ORF">K1X15_00545</name>
</gene>
<proteinExistence type="predicted"/>
<keyword evidence="2" id="KW-0732">Signal</keyword>
<dbReference type="RefSeq" id="WP_220305594.1">
    <property type="nucleotide sequence ID" value="NZ_CP080590.1"/>
</dbReference>
<evidence type="ECO:0000313" key="4">
    <source>
        <dbReference type="EMBL" id="QYO77132.1"/>
    </source>
</evidence>
<accession>A0ABX8WI04</accession>
<feature type="domain" description="Extensin-like C-terminal" evidence="3">
    <location>
        <begin position="128"/>
        <end position="297"/>
    </location>
</feature>
<feature type="signal peptide" evidence="2">
    <location>
        <begin position="1"/>
        <end position="22"/>
    </location>
</feature>
<organism evidence="4 5">
    <name type="scientific">Devosia salina</name>
    <dbReference type="NCBI Taxonomy" id="2860336"/>
    <lineage>
        <taxon>Bacteria</taxon>
        <taxon>Pseudomonadati</taxon>
        <taxon>Pseudomonadota</taxon>
        <taxon>Alphaproteobacteria</taxon>
        <taxon>Hyphomicrobiales</taxon>
        <taxon>Devosiaceae</taxon>
        <taxon>Devosia</taxon>
    </lineage>
</organism>
<dbReference type="EMBL" id="CP080590">
    <property type="protein sequence ID" value="QYO77132.1"/>
    <property type="molecule type" value="Genomic_DNA"/>
</dbReference>
<dbReference type="Pfam" id="PF06904">
    <property type="entry name" value="Extensin-like_C"/>
    <property type="match status" value="1"/>
</dbReference>
<feature type="compositionally biased region" description="Basic and acidic residues" evidence="1">
    <location>
        <begin position="85"/>
        <end position="96"/>
    </location>
</feature>
<feature type="compositionally biased region" description="Low complexity" evidence="1">
    <location>
        <begin position="66"/>
        <end position="77"/>
    </location>
</feature>
<reference evidence="4 5" key="1">
    <citation type="submission" date="2021-08" db="EMBL/GenBank/DDBJ databases">
        <title>Devosia salina sp. nov., isolated from the South China Sea sediment.</title>
        <authorList>
            <person name="Zhou Z."/>
        </authorList>
    </citation>
    <scope>NUCLEOTIDE SEQUENCE [LARGE SCALE GENOMIC DNA]</scope>
    <source>
        <strain evidence="4 5">SCS-3</strain>
    </source>
</reference>
<evidence type="ECO:0000256" key="2">
    <source>
        <dbReference type="SAM" id="SignalP"/>
    </source>
</evidence>
<feature type="chain" id="PRO_5047388641" evidence="2">
    <location>
        <begin position="23"/>
        <end position="306"/>
    </location>
</feature>
<dbReference type="Proteomes" id="UP000825799">
    <property type="component" value="Chromosome"/>
</dbReference>
<evidence type="ECO:0000259" key="3">
    <source>
        <dbReference type="Pfam" id="PF06904"/>
    </source>
</evidence>
<dbReference type="InterPro" id="IPR009683">
    <property type="entry name" value="Extensin-like_C"/>
</dbReference>
<name>A0ABX8WI04_9HYPH</name>
<protein>
    <submittedName>
        <fullName evidence="4">Extensin family protein</fullName>
    </submittedName>
</protein>
<evidence type="ECO:0000256" key="1">
    <source>
        <dbReference type="SAM" id="MobiDB-lite"/>
    </source>
</evidence>